<keyword evidence="2" id="KW-1185">Reference proteome</keyword>
<name>A0ABP8Y2G9_9ACTN</name>
<comment type="caution">
    <text evidence="1">The sequence shown here is derived from an EMBL/GenBank/DDBJ whole genome shotgun (WGS) entry which is preliminary data.</text>
</comment>
<dbReference type="PANTHER" id="PTHR36454:SF1">
    <property type="entry name" value="DUF1015 DOMAIN-CONTAINING PROTEIN"/>
    <property type="match status" value="1"/>
</dbReference>
<dbReference type="Pfam" id="PF06245">
    <property type="entry name" value="DUF1015"/>
    <property type="match status" value="1"/>
</dbReference>
<protein>
    <submittedName>
        <fullName evidence="1">DUF1015 domain-containing protein</fullName>
    </submittedName>
</protein>
<dbReference type="EMBL" id="BAABKM010000004">
    <property type="protein sequence ID" value="GAA4718557.1"/>
    <property type="molecule type" value="Genomic_DNA"/>
</dbReference>
<evidence type="ECO:0000313" key="2">
    <source>
        <dbReference type="Proteomes" id="UP001499974"/>
    </source>
</evidence>
<sequence length="378" mass="40980">MDSGVVATPALVARPLRLEPFRAMMLAPSRIGAQASARSFAQPYRDVASRFAAWQRSGQLSHDATPAVYLHEFTTTGITIRGLVGALDLTRRAGSRDEVAVFPHEGVHPAQAAELADRMAEMALNPAPILLTHRAPAGLRDRLREARRTSPEHQFTDRSGQYHRVWPIRDAPTLGSIADHLRAARVLIADGHHRYAAYGLLRTDHPELAPASDAGLAMLVDQDDTPLYLGAIHRVLPGLTLGDLDVLGATVRSVAGPEEAIAALAPDTVVTTDGHDWATIALPRTDDRLAVEILHDDVLRALHRPEIAFGHAHSVDEALRAVARRRGLAILMPAPDFADVLRAAEKGRLLPEKATSFQPKPSVGVLIRSLRDESTGRD</sequence>
<gene>
    <name evidence="1" type="ORF">GCM10023349_43210</name>
</gene>
<dbReference type="PANTHER" id="PTHR36454">
    <property type="entry name" value="LMO2823 PROTEIN"/>
    <property type="match status" value="1"/>
</dbReference>
<evidence type="ECO:0000313" key="1">
    <source>
        <dbReference type="EMBL" id="GAA4718557.1"/>
    </source>
</evidence>
<accession>A0ABP8Y2G9</accession>
<organism evidence="1 2">
    <name type="scientific">Nocardioides conyzicola</name>
    <dbReference type="NCBI Taxonomy" id="1651781"/>
    <lineage>
        <taxon>Bacteria</taxon>
        <taxon>Bacillati</taxon>
        <taxon>Actinomycetota</taxon>
        <taxon>Actinomycetes</taxon>
        <taxon>Propionibacteriales</taxon>
        <taxon>Nocardioidaceae</taxon>
        <taxon>Nocardioides</taxon>
    </lineage>
</organism>
<proteinExistence type="predicted"/>
<dbReference type="RefSeq" id="WP_345523761.1">
    <property type="nucleotide sequence ID" value="NZ_BAABKM010000004.1"/>
</dbReference>
<dbReference type="Proteomes" id="UP001499974">
    <property type="component" value="Unassembled WGS sequence"/>
</dbReference>
<reference evidence="2" key="1">
    <citation type="journal article" date="2019" name="Int. J. Syst. Evol. Microbiol.">
        <title>The Global Catalogue of Microorganisms (GCM) 10K type strain sequencing project: providing services to taxonomists for standard genome sequencing and annotation.</title>
        <authorList>
            <consortium name="The Broad Institute Genomics Platform"/>
            <consortium name="The Broad Institute Genome Sequencing Center for Infectious Disease"/>
            <person name="Wu L."/>
            <person name="Ma J."/>
        </authorList>
    </citation>
    <scope>NUCLEOTIDE SEQUENCE [LARGE SCALE GENOMIC DNA]</scope>
    <source>
        <strain evidence="2">JCM 18531</strain>
    </source>
</reference>
<dbReference type="InterPro" id="IPR008323">
    <property type="entry name" value="UCP033563"/>
</dbReference>